<keyword evidence="4" id="KW-0472">Membrane</keyword>
<dbReference type="PANTHER" id="PTHR12911">
    <property type="entry name" value="SAD1/UNC-84-LIKE PROTEIN-RELATED"/>
    <property type="match status" value="1"/>
</dbReference>
<dbReference type="Proteomes" id="UP000001194">
    <property type="component" value="Unassembled WGS sequence"/>
</dbReference>
<reference evidence="6 7" key="1">
    <citation type="journal article" date="2008" name="Nature">
        <title>The genome of Laccaria bicolor provides insights into mycorrhizal symbiosis.</title>
        <authorList>
            <person name="Martin F."/>
            <person name="Aerts A."/>
            <person name="Ahren D."/>
            <person name="Brun A."/>
            <person name="Danchin E.G.J."/>
            <person name="Duchaussoy F."/>
            <person name="Gibon J."/>
            <person name="Kohler A."/>
            <person name="Lindquist E."/>
            <person name="Pereda V."/>
            <person name="Salamov A."/>
            <person name="Shapiro H.J."/>
            <person name="Wuyts J."/>
            <person name="Blaudez D."/>
            <person name="Buee M."/>
            <person name="Brokstein P."/>
            <person name="Canbaeck B."/>
            <person name="Cohen D."/>
            <person name="Courty P.E."/>
            <person name="Coutinho P.M."/>
            <person name="Delaruelle C."/>
            <person name="Detter J.C."/>
            <person name="Deveau A."/>
            <person name="DiFazio S."/>
            <person name="Duplessis S."/>
            <person name="Fraissinet-Tachet L."/>
            <person name="Lucic E."/>
            <person name="Frey-Klett P."/>
            <person name="Fourrey C."/>
            <person name="Feussner I."/>
            <person name="Gay G."/>
            <person name="Grimwood J."/>
            <person name="Hoegger P.J."/>
            <person name="Jain P."/>
            <person name="Kilaru S."/>
            <person name="Labbe J."/>
            <person name="Lin Y.C."/>
            <person name="Legue V."/>
            <person name="Le Tacon F."/>
            <person name="Marmeisse R."/>
            <person name="Melayah D."/>
            <person name="Montanini B."/>
            <person name="Muratet M."/>
            <person name="Nehls U."/>
            <person name="Niculita-Hirzel H."/>
            <person name="Oudot-Le Secq M.P."/>
            <person name="Peter M."/>
            <person name="Quesneville H."/>
            <person name="Rajashekar B."/>
            <person name="Reich M."/>
            <person name="Rouhier N."/>
            <person name="Schmutz J."/>
            <person name="Yin T."/>
            <person name="Chalot M."/>
            <person name="Henrissat B."/>
            <person name="Kuees U."/>
            <person name="Lucas S."/>
            <person name="Van de Peer Y."/>
            <person name="Podila G.K."/>
            <person name="Polle A."/>
            <person name="Pukkila P.J."/>
            <person name="Richardson P.M."/>
            <person name="Rouze P."/>
            <person name="Sanders I.R."/>
            <person name="Stajich J.E."/>
            <person name="Tunlid A."/>
            <person name="Tuskan G."/>
            <person name="Grigoriev I.V."/>
        </authorList>
    </citation>
    <scope>NUCLEOTIDE SEQUENCE [LARGE SCALE GENOMIC DNA]</scope>
    <source>
        <strain evidence="7">S238N-H82 / ATCC MYA-4686</strain>
    </source>
</reference>
<dbReference type="PROSITE" id="PS51469">
    <property type="entry name" value="SUN"/>
    <property type="match status" value="1"/>
</dbReference>
<accession>B0DGD3</accession>
<dbReference type="GeneID" id="6078675"/>
<evidence type="ECO:0000256" key="1">
    <source>
        <dbReference type="ARBA" id="ARBA00004370"/>
    </source>
</evidence>
<evidence type="ECO:0000313" key="7">
    <source>
        <dbReference type="Proteomes" id="UP000001194"/>
    </source>
</evidence>
<dbReference type="OrthoDB" id="342281at2759"/>
<evidence type="ECO:0000313" key="6">
    <source>
        <dbReference type="EMBL" id="EDR06128.1"/>
    </source>
</evidence>
<protein>
    <submittedName>
        <fullName evidence="6">Predicted protein</fullName>
    </submittedName>
</protein>
<dbReference type="InterPro" id="IPR012919">
    <property type="entry name" value="SUN_dom"/>
</dbReference>
<dbReference type="KEGG" id="lbc:LACBIDRAFT_300275"/>
<dbReference type="Gene3D" id="2.60.120.260">
    <property type="entry name" value="Galactose-binding domain-like"/>
    <property type="match status" value="1"/>
</dbReference>
<dbReference type="Pfam" id="PF07738">
    <property type="entry name" value="Sad1_UNC"/>
    <property type="match status" value="2"/>
</dbReference>
<organism evidence="7">
    <name type="scientific">Laccaria bicolor (strain S238N-H82 / ATCC MYA-4686)</name>
    <name type="common">Bicoloured deceiver</name>
    <name type="synonym">Laccaria laccata var. bicolor</name>
    <dbReference type="NCBI Taxonomy" id="486041"/>
    <lineage>
        <taxon>Eukaryota</taxon>
        <taxon>Fungi</taxon>
        <taxon>Dikarya</taxon>
        <taxon>Basidiomycota</taxon>
        <taxon>Agaricomycotina</taxon>
        <taxon>Agaricomycetes</taxon>
        <taxon>Agaricomycetidae</taxon>
        <taxon>Agaricales</taxon>
        <taxon>Agaricineae</taxon>
        <taxon>Hydnangiaceae</taxon>
        <taxon>Laccaria</taxon>
    </lineage>
</organism>
<sequence>MPPSPSFADYVPRDFQDPFALECFLTNDSKIPEGFNLIGHSEPCQSGPVAVPHVKQPSSSTSHRIQKFVLVTAVIAIVSMWKIAIVTCRVSRTVCTLYSHIYFPFDLEPICAFAHSYHQVLTLHPPRSAVFSENDLLGHPTRDEFHNLNACVTTVEDGFHRFQDWNEMSRARNFASKGEGAEIIQTHTSETHGIPRETIYSWFQRKVRGFDMNSVLINPPSVVMEKTFELGECWEFTGPSGHIGISFSGPIEIANVTIHQSHGIVSAKEHARVPRDLVLWGQVDISANITNMSLENRTMDDFLRTGIRGSRSGTLWRLAEMQYAQVSKAQTFKLSQAAENVDASFEAIIVEVLSNWGAPTTCLYHISVHGVEPAEGL</sequence>
<evidence type="ECO:0000259" key="5">
    <source>
        <dbReference type="PROSITE" id="PS51469"/>
    </source>
</evidence>
<name>B0DGD3_LACBS</name>
<proteinExistence type="predicted"/>
<dbReference type="AlphaFoldDB" id="B0DGD3"/>
<dbReference type="GO" id="GO:0043495">
    <property type="term" value="F:protein-membrane adaptor activity"/>
    <property type="evidence" value="ECO:0007669"/>
    <property type="project" value="TreeGrafter"/>
</dbReference>
<keyword evidence="2" id="KW-0812">Transmembrane</keyword>
<dbReference type="HOGENOM" id="CLU_794457_0_0_1"/>
<keyword evidence="7" id="KW-1185">Reference proteome</keyword>
<dbReference type="InParanoid" id="B0DGD3"/>
<evidence type="ECO:0000256" key="4">
    <source>
        <dbReference type="ARBA" id="ARBA00023136"/>
    </source>
</evidence>
<dbReference type="InterPro" id="IPR045119">
    <property type="entry name" value="SUN1-5"/>
</dbReference>
<dbReference type="GO" id="GO:0005635">
    <property type="term" value="C:nuclear envelope"/>
    <property type="evidence" value="ECO:0007669"/>
    <property type="project" value="TreeGrafter"/>
</dbReference>
<dbReference type="GO" id="GO:0016020">
    <property type="term" value="C:membrane"/>
    <property type="evidence" value="ECO:0007669"/>
    <property type="project" value="UniProtKB-SubCell"/>
</dbReference>
<dbReference type="STRING" id="486041.B0DGD3"/>
<evidence type="ECO:0000256" key="3">
    <source>
        <dbReference type="ARBA" id="ARBA00022989"/>
    </source>
</evidence>
<feature type="domain" description="SUN" evidence="5">
    <location>
        <begin position="180"/>
        <end position="373"/>
    </location>
</feature>
<dbReference type="PANTHER" id="PTHR12911:SF8">
    <property type="entry name" value="KLAROID PROTEIN-RELATED"/>
    <property type="match status" value="1"/>
</dbReference>
<evidence type="ECO:0000256" key="2">
    <source>
        <dbReference type="ARBA" id="ARBA00022692"/>
    </source>
</evidence>
<comment type="subcellular location">
    <subcellularLocation>
        <location evidence="1">Membrane</location>
    </subcellularLocation>
</comment>
<dbReference type="EMBL" id="DS547109">
    <property type="protein sequence ID" value="EDR06128.1"/>
    <property type="molecule type" value="Genomic_DNA"/>
</dbReference>
<gene>
    <name evidence="6" type="ORF">LACBIDRAFT_300275</name>
</gene>
<dbReference type="RefSeq" id="XP_001882989.1">
    <property type="nucleotide sequence ID" value="XM_001882954.1"/>
</dbReference>
<keyword evidence="3" id="KW-1133">Transmembrane helix</keyword>